<keyword evidence="7" id="KW-1185">Reference proteome</keyword>
<name>A0A9N9YV39_9HYPO</name>
<evidence type="ECO:0000256" key="2">
    <source>
        <dbReference type="ARBA" id="ARBA00022692"/>
    </source>
</evidence>
<dbReference type="Proteomes" id="UP000696573">
    <property type="component" value="Unassembled WGS sequence"/>
</dbReference>
<keyword evidence="4 5" id="KW-0472">Membrane</keyword>
<dbReference type="EMBL" id="CABFNQ020000743">
    <property type="protein sequence ID" value="CAH0031880.1"/>
    <property type="molecule type" value="Genomic_DNA"/>
</dbReference>
<gene>
    <name evidence="6" type="ORF">CRHIZ90672A_00014525</name>
</gene>
<proteinExistence type="predicted"/>
<protein>
    <submittedName>
        <fullName evidence="6">Uncharacterized protein</fullName>
    </submittedName>
</protein>
<comment type="subcellular location">
    <subcellularLocation>
        <location evidence="1">Membrane</location>
        <topology evidence="1">Multi-pass membrane protein</topology>
    </subcellularLocation>
</comment>
<reference evidence="6" key="1">
    <citation type="submission" date="2021-10" db="EMBL/GenBank/DDBJ databases">
        <authorList>
            <person name="Piombo E."/>
        </authorList>
    </citation>
    <scope>NUCLEOTIDE SEQUENCE</scope>
</reference>
<keyword evidence="3 5" id="KW-1133">Transmembrane helix</keyword>
<evidence type="ECO:0000313" key="7">
    <source>
        <dbReference type="Proteomes" id="UP000696573"/>
    </source>
</evidence>
<evidence type="ECO:0000256" key="4">
    <source>
        <dbReference type="ARBA" id="ARBA00023136"/>
    </source>
</evidence>
<dbReference type="GO" id="GO:0016020">
    <property type="term" value="C:membrane"/>
    <property type="evidence" value="ECO:0007669"/>
    <property type="project" value="UniProtKB-SubCell"/>
</dbReference>
<organism evidence="6 7">
    <name type="scientific">Clonostachys rhizophaga</name>
    <dbReference type="NCBI Taxonomy" id="160324"/>
    <lineage>
        <taxon>Eukaryota</taxon>
        <taxon>Fungi</taxon>
        <taxon>Dikarya</taxon>
        <taxon>Ascomycota</taxon>
        <taxon>Pezizomycotina</taxon>
        <taxon>Sordariomycetes</taxon>
        <taxon>Hypocreomycetidae</taxon>
        <taxon>Hypocreales</taxon>
        <taxon>Bionectriaceae</taxon>
        <taxon>Clonostachys</taxon>
    </lineage>
</organism>
<evidence type="ECO:0000256" key="5">
    <source>
        <dbReference type="SAM" id="Phobius"/>
    </source>
</evidence>
<evidence type="ECO:0000313" key="6">
    <source>
        <dbReference type="EMBL" id="CAH0031880.1"/>
    </source>
</evidence>
<comment type="caution">
    <text evidence="6">The sequence shown here is derived from an EMBL/GenBank/DDBJ whole genome shotgun (WGS) entry which is preliminary data.</text>
</comment>
<feature type="transmembrane region" description="Helical" evidence="5">
    <location>
        <begin position="67"/>
        <end position="84"/>
    </location>
</feature>
<sequence>MAASRGTQEDFGHLLPSLMMLGFWYNNLKGSDASCVVRNLINAAGFNRFTTGALEVMVKGSTPNHNLLLWYGMIAAVIATTVQTQDMYDQEGDAARGRRTLPLVLGDTCGRWVTAITVMFWVVFCPLCIGTSLLGATSRAALMA</sequence>
<dbReference type="GO" id="GO:0016765">
    <property type="term" value="F:transferase activity, transferring alkyl or aryl (other than methyl) groups"/>
    <property type="evidence" value="ECO:0007669"/>
    <property type="project" value="InterPro"/>
</dbReference>
<feature type="transmembrane region" description="Helical" evidence="5">
    <location>
        <begin position="112"/>
        <end position="136"/>
    </location>
</feature>
<dbReference type="OrthoDB" id="434972at2759"/>
<evidence type="ECO:0000256" key="1">
    <source>
        <dbReference type="ARBA" id="ARBA00004141"/>
    </source>
</evidence>
<keyword evidence="2 5" id="KW-0812">Transmembrane</keyword>
<accession>A0A9N9YV39</accession>
<evidence type="ECO:0000256" key="3">
    <source>
        <dbReference type="ARBA" id="ARBA00022989"/>
    </source>
</evidence>
<dbReference type="Pfam" id="PF01040">
    <property type="entry name" value="UbiA"/>
    <property type="match status" value="1"/>
</dbReference>
<dbReference type="AlphaFoldDB" id="A0A9N9YV39"/>
<dbReference type="InterPro" id="IPR000537">
    <property type="entry name" value="UbiA_prenyltransferase"/>
</dbReference>